<proteinExistence type="predicted"/>
<reference evidence="2" key="1">
    <citation type="journal article" date="2021" name="PeerJ">
        <title>Extensive microbial diversity within the chicken gut microbiome revealed by metagenomics and culture.</title>
        <authorList>
            <person name="Gilroy R."/>
            <person name="Ravi A."/>
            <person name="Getino M."/>
            <person name="Pursley I."/>
            <person name="Horton D.L."/>
            <person name="Alikhan N.F."/>
            <person name="Baker D."/>
            <person name="Gharbi K."/>
            <person name="Hall N."/>
            <person name="Watson M."/>
            <person name="Adriaenssens E.M."/>
            <person name="Foster-Nyarko E."/>
            <person name="Jarju S."/>
            <person name="Secka A."/>
            <person name="Antonio M."/>
            <person name="Oren A."/>
            <person name="Chaudhuri R.R."/>
            <person name="La Ragione R."/>
            <person name="Hildebrand F."/>
            <person name="Pallen M.J."/>
        </authorList>
    </citation>
    <scope>NUCLEOTIDE SEQUENCE</scope>
    <source>
        <strain evidence="2">ChiSjej3B21-8574</strain>
    </source>
</reference>
<organism evidence="2 3">
    <name type="scientific">Candidatus Anaerostipes avistercoris</name>
    <dbReference type="NCBI Taxonomy" id="2838462"/>
    <lineage>
        <taxon>Bacteria</taxon>
        <taxon>Bacillati</taxon>
        <taxon>Bacillota</taxon>
        <taxon>Clostridia</taxon>
        <taxon>Lachnospirales</taxon>
        <taxon>Lachnospiraceae</taxon>
        <taxon>Anaerostipes</taxon>
    </lineage>
</organism>
<dbReference type="EMBL" id="DWWD01000022">
    <property type="protein sequence ID" value="HJC49970.1"/>
    <property type="molecule type" value="Genomic_DNA"/>
</dbReference>
<evidence type="ECO:0000313" key="3">
    <source>
        <dbReference type="Proteomes" id="UP000823904"/>
    </source>
</evidence>
<keyword evidence="1" id="KW-1133">Transmembrane helix</keyword>
<comment type="caution">
    <text evidence="2">The sequence shown here is derived from an EMBL/GenBank/DDBJ whole genome shotgun (WGS) entry which is preliminary data.</text>
</comment>
<dbReference type="AlphaFoldDB" id="A0A9D2PIA5"/>
<protein>
    <submittedName>
        <fullName evidence="2">Uncharacterized protein</fullName>
    </submittedName>
</protein>
<name>A0A9D2PIA5_9FIRM</name>
<feature type="transmembrane region" description="Helical" evidence="1">
    <location>
        <begin position="113"/>
        <end position="135"/>
    </location>
</feature>
<gene>
    <name evidence="2" type="ORF">H9754_05210</name>
</gene>
<sequence>MDRKGLIQPSVRAFQKGEGSDGANLLRQAEIFSVKTGEKDYKKAIRWFIKEENFHSAYLRKFMDFHKIRPLKKSRLDDIFRILRKLGGLKCEVTILVTAEIIALTYFRYDIMTGTAVCVWAAFHKIYLIGGYGFWKYMRENFGYLKQSVHLSQVEYQPI</sequence>
<keyword evidence="1" id="KW-0812">Transmembrane</keyword>
<evidence type="ECO:0000313" key="2">
    <source>
        <dbReference type="EMBL" id="HJC49970.1"/>
    </source>
</evidence>
<keyword evidence="1" id="KW-0472">Membrane</keyword>
<accession>A0A9D2PIA5</accession>
<evidence type="ECO:0000256" key="1">
    <source>
        <dbReference type="SAM" id="Phobius"/>
    </source>
</evidence>
<dbReference type="Proteomes" id="UP000823904">
    <property type="component" value="Unassembled WGS sequence"/>
</dbReference>
<reference evidence="2" key="2">
    <citation type="submission" date="2021-04" db="EMBL/GenBank/DDBJ databases">
        <authorList>
            <person name="Gilroy R."/>
        </authorList>
    </citation>
    <scope>NUCLEOTIDE SEQUENCE</scope>
    <source>
        <strain evidence="2">ChiSjej3B21-8574</strain>
    </source>
</reference>